<evidence type="ECO:0000259" key="2">
    <source>
        <dbReference type="Pfam" id="PF00134"/>
    </source>
</evidence>
<dbReference type="EMBL" id="SBJO01000084">
    <property type="protein sequence ID" value="KAF9763279.1"/>
    <property type="molecule type" value="Genomic_DNA"/>
</dbReference>
<keyword evidence="1" id="KW-0812">Transmembrane</keyword>
<gene>
    <name evidence="3" type="ORF">NGRA_1372</name>
</gene>
<dbReference type="InterPro" id="IPR006671">
    <property type="entry name" value="Cyclin_N"/>
</dbReference>
<reference evidence="3 4" key="1">
    <citation type="journal article" date="2020" name="Genome Biol. Evol.">
        <title>Comparative genomics of strictly vertically transmitted, feminizing microsporidia endosymbionts of amphipod crustaceans.</title>
        <authorList>
            <person name="Cormier A."/>
            <person name="Chebbi M.A."/>
            <person name="Giraud I."/>
            <person name="Wattier R."/>
            <person name="Teixeira M."/>
            <person name="Gilbert C."/>
            <person name="Rigaud T."/>
            <person name="Cordaux R."/>
        </authorList>
    </citation>
    <scope>NUCLEOTIDE SEQUENCE [LARGE SCALE GENOMIC DNA]</scope>
    <source>
        <strain evidence="3 4">Ou3-Ou53</strain>
    </source>
</reference>
<organism evidence="3 4">
    <name type="scientific">Nosema granulosis</name>
    <dbReference type="NCBI Taxonomy" id="83296"/>
    <lineage>
        <taxon>Eukaryota</taxon>
        <taxon>Fungi</taxon>
        <taxon>Fungi incertae sedis</taxon>
        <taxon>Microsporidia</taxon>
        <taxon>Nosematidae</taxon>
        <taxon>Nosema</taxon>
    </lineage>
</organism>
<dbReference type="Pfam" id="PF00134">
    <property type="entry name" value="Cyclin_N"/>
    <property type="match status" value="1"/>
</dbReference>
<comment type="caution">
    <text evidence="3">The sequence shown here is derived from an EMBL/GenBank/DDBJ whole genome shotgun (WGS) entry which is preliminary data.</text>
</comment>
<keyword evidence="1" id="KW-1133">Transmembrane helix</keyword>
<feature type="domain" description="Cyclin N-terminal" evidence="2">
    <location>
        <begin position="246"/>
        <end position="318"/>
    </location>
</feature>
<keyword evidence="4" id="KW-1185">Reference proteome</keyword>
<keyword evidence="1" id="KW-0472">Membrane</keyword>
<dbReference type="InterPro" id="IPR036915">
    <property type="entry name" value="Cyclin-like_sf"/>
</dbReference>
<sequence length="330" mass="38798">MNLFRLCKMLQESRNRCENMCEMGTEERKRPRGPRDTSMPMRELKVPMCVISAFKDDSFSLIDTDIKIKKKDGDVDRECFPPFNYPIACSTRHHNFHQSFFLNNFCGLRIPYKDNDKENNINIDHQKKMIIKNCRSVAMKNRRKTRSSNSYEDIRHSFRTIEAKKQINQRLFGVPIVSNSVYYSSIQTGNGYLASHKQYDISSLTSGVIKTITDKISFMIIQNFMDPNLSYQPFFFYLNNILPIYLISGYVYLRRYLNCRLKDLKKLFKIFISCCWIAIKVTNDTHVTCNQVFGIYNIDPEEISFIEAHILSKINYDIEISKEEIYDVIG</sequence>
<evidence type="ECO:0000313" key="4">
    <source>
        <dbReference type="Proteomes" id="UP000740883"/>
    </source>
</evidence>
<dbReference type="Gene3D" id="1.10.472.10">
    <property type="entry name" value="Cyclin-like"/>
    <property type="match status" value="1"/>
</dbReference>
<dbReference type="Proteomes" id="UP000740883">
    <property type="component" value="Unassembled WGS sequence"/>
</dbReference>
<name>A0A9P6GZL7_9MICR</name>
<proteinExistence type="predicted"/>
<dbReference type="SUPFAM" id="SSF47954">
    <property type="entry name" value="Cyclin-like"/>
    <property type="match status" value="1"/>
</dbReference>
<dbReference type="OrthoDB" id="2194637at2759"/>
<evidence type="ECO:0000313" key="3">
    <source>
        <dbReference type="EMBL" id="KAF9763279.1"/>
    </source>
</evidence>
<feature type="transmembrane region" description="Helical" evidence="1">
    <location>
        <begin position="234"/>
        <end position="253"/>
    </location>
</feature>
<accession>A0A9P6GZL7</accession>
<dbReference type="AlphaFoldDB" id="A0A9P6GZL7"/>
<protein>
    <recommendedName>
        <fullName evidence="2">Cyclin N-terminal domain-containing protein</fullName>
    </recommendedName>
</protein>
<evidence type="ECO:0000256" key="1">
    <source>
        <dbReference type="SAM" id="Phobius"/>
    </source>
</evidence>